<dbReference type="EMBL" id="CADCTO010000531">
    <property type="protein sequence ID" value="CAA9285453.1"/>
    <property type="molecule type" value="Genomic_DNA"/>
</dbReference>
<gene>
    <name evidence="1" type="ORF">AVDCRST_MAG63-3916</name>
</gene>
<organism evidence="1">
    <name type="scientific">uncultured Armatimonadetes bacterium</name>
    <dbReference type="NCBI Taxonomy" id="157466"/>
    <lineage>
        <taxon>Bacteria</taxon>
        <taxon>Bacillati</taxon>
        <taxon>Armatimonadota</taxon>
        <taxon>environmental samples</taxon>
    </lineage>
</organism>
<proteinExistence type="predicted"/>
<reference evidence="1" key="1">
    <citation type="submission" date="2020-02" db="EMBL/GenBank/DDBJ databases">
        <authorList>
            <person name="Meier V. D."/>
        </authorList>
    </citation>
    <scope>NUCLEOTIDE SEQUENCE</scope>
    <source>
        <strain evidence="1">AVDCRST_MAG63</strain>
    </source>
</reference>
<sequence>MGCLPVNGAASLQTTQGTHDFIIPGFLRKHTFTCGNTY</sequence>
<dbReference type="AlphaFoldDB" id="A0A6J4JRA4"/>
<evidence type="ECO:0000313" key="1">
    <source>
        <dbReference type="EMBL" id="CAA9285453.1"/>
    </source>
</evidence>
<protein>
    <submittedName>
        <fullName evidence="1">Uncharacterized protein</fullName>
    </submittedName>
</protein>
<accession>A0A6J4JRA4</accession>
<name>A0A6J4JRA4_9BACT</name>